<dbReference type="GO" id="GO:0000338">
    <property type="term" value="P:protein deneddylation"/>
    <property type="evidence" value="ECO:0007669"/>
    <property type="project" value="TreeGrafter"/>
</dbReference>
<keyword evidence="2" id="KW-0645">Protease</keyword>
<dbReference type="PROSITE" id="PS50600">
    <property type="entry name" value="ULP_PROTEASE"/>
    <property type="match status" value="1"/>
</dbReference>
<evidence type="ECO:0000256" key="2">
    <source>
        <dbReference type="ARBA" id="ARBA00022670"/>
    </source>
</evidence>
<gene>
    <name evidence="6" type="ORF">g.10099</name>
</gene>
<dbReference type="Pfam" id="PF02902">
    <property type="entry name" value="Peptidase_C48"/>
    <property type="match status" value="1"/>
</dbReference>
<dbReference type="GO" id="GO:0019784">
    <property type="term" value="F:deNEDDylase activity"/>
    <property type="evidence" value="ECO:0007669"/>
    <property type="project" value="InterPro"/>
</dbReference>
<name>A0A1B6DLD8_9HEMI</name>
<evidence type="ECO:0000256" key="1">
    <source>
        <dbReference type="ARBA" id="ARBA00005234"/>
    </source>
</evidence>
<dbReference type="AlphaFoldDB" id="A0A1B6DLD8"/>
<dbReference type="GO" id="GO:0006508">
    <property type="term" value="P:proteolysis"/>
    <property type="evidence" value="ECO:0007669"/>
    <property type="project" value="UniProtKB-KW"/>
</dbReference>
<feature type="domain" description="Ubiquitin-like protease family profile" evidence="5">
    <location>
        <begin position="15"/>
        <end position="173"/>
    </location>
</feature>
<comment type="similarity">
    <text evidence="1">Belongs to the peptidase C48 family.</text>
</comment>
<evidence type="ECO:0000259" key="5">
    <source>
        <dbReference type="PROSITE" id="PS50600"/>
    </source>
</evidence>
<dbReference type="InterPro" id="IPR003653">
    <property type="entry name" value="Peptidase_C48_C"/>
</dbReference>
<dbReference type="InterPro" id="IPR038765">
    <property type="entry name" value="Papain-like_cys_pep_sf"/>
</dbReference>
<dbReference type="Gene3D" id="3.40.395.10">
    <property type="entry name" value="Adenoviral Proteinase, Chain A"/>
    <property type="match status" value="1"/>
</dbReference>
<proteinExistence type="inferred from homology"/>
<dbReference type="PANTHER" id="PTHR46468">
    <property type="entry name" value="SENTRIN-SPECIFIC PROTEASE 8"/>
    <property type="match status" value="1"/>
</dbReference>
<keyword evidence="3" id="KW-0378">Hydrolase</keyword>
<evidence type="ECO:0000313" key="6">
    <source>
        <dbReference type="EMBL" id="JAS26458.1"/>
    </source>
</evidence>
<dbReference type="SUPFAM" id="SSF54001">
    <property type="entry name" value="Cysteine proteinases"/>
    <property type="match status" value="1"/>
</dbReference>
<dbReference type="PANTHER" id="PTHR46468:SF1">
    <property type="entry name" value="SENTRIN-SPECIFIC PROTEASE 8"/>
    <property type="match status" value="1"/>
</dbReference>
<reference evidence="6" key="1">
    <citation type="submission" date="2015-12" db="EMBL/GenBank/DDBJ databases">
        <title>De novo transcriptome assembly of four potential Pierce s Disease insect vectors from Arizona vineyards.</title>
        <authorList>
            <person name="Tassone E.E."/>
        </authorList>
    </citation>
    <scope>NUCLEOTIDE SEQUENCE</scope>
</reference>
<accession>A0A1B6DLD8</accession>
<protein>
    <recommendedName>
        <fullName evidence="5">Ubiquitin-like protease family profile domain-containing protein</fullName>
    </recommendedName>
</protein>
<dbReference type="InterPro" id="IPR044613">
    <property type="entry name" value="Nep1/2-like"/>
</dbReference>
<organism evidence="6">
    <name type="scientific">Clastoptera arizonana</name>
    <name type="common">Arizona spittle bug</name>
    <dbReference type="NCBI Taxonomy" id="38151"/>
    <lineage>
        <taxon>Eukaryota</taxon>
        <taxon>Metazoa</taxon>
        <taxon>Ecdysozoa</taxon>
        <taxon>Arthropoda</taxon>
        <taxon>Hexapoda</taxon>
        <taxon>Insecta</taxon>
        <taxon>Pterygota</taxon>
        <taxon>Neoptera</taxon>
        <taxon>Paraneoptera</taxon>
        <taxon>Hemiptera</taxon>
        <taxon>Auchenorrhyncha</taxon>
        <taxon>Cercopoidea</taxon>
        <taxon>Clastopteridae</taxon>
        <taxon>Clastoptera</taxon>
    </lineage>
</organism>
<evidence type="ECO:0000256" key="4">
    <source>
        <dbReference type="ARBA" id="ARBA00022807"/>
    </source>
</evidence>
<keyword evidence="4" id="KW-0788">Thiol protease</keyword>
<dbReference type="GO" id="GO:0008234">
    <property type="term" value="F:cysteine-type peptidase activity"/>
    <property type="evidence" value="ECO:0007669"/>
    <property type="project" value="UniProtKB-KW"/>
</dbReference>
<dbReference type="EMBL" id="GEDC01010840">
    <property type="protein sequence ID" value="JAS26458.1"/>
    <property type="molecule type" value="Transcribed_RNA"/>
</dbReference>
<evidence type="ECO:0000256" key="3">
    <source>
        <dbReference type="ARBA" id="ARBA00022801"/>
    </source>
</evidence>
<sequence>MPKKEDPVILSYKDSLIRQSDLNILSGPFWLNDAIIEFYFEYIQNETSKSEEILLISPAVTQCLKGTDPSQVSVFLDPLQAKEKKLICLAVNDCENFNSPGGSHWSLLVFSKYEKTFYHFDSSTGSNYQQAQKVVSNICDYFNCSDELSEEKTLQQSNSYDCGIHLLCCVKNIATHAIDHEDINELPQISRSCVAGMRNDITYIIKHLASNI</sequence>